<sequence>MGSNAELYPGNELFKYFTKTWHNKSYPQISPVRPELWTTDRLVFITGGGSGIGKATAIAFAHAGAKVIAIFGRRNDRLQSAAEEIRKANTNGTTSVIFDGVDLSQHVAVDAVFASAVKQAGGAKIDVFIHNAGILQTLGTVAGYDEEEYRKGLELNMIGAFNTAQAMLPLLAPKAKVFNVSSCIAHISPLLGSWKYAATKAANTKMFDYLQAEHPDLHIVNINADTEMAGVGQDDRKFVWVNWDVDELKARADGIKDSLLLRVLLNGVPL</sequence>
<dbReference type="InterPro" id="IPR002347">
    <property type="entry name" value="SDR_fam"/>
</dbReference>
<proteinExistence type="inferred from homology"/>
<keyword evidence="2" id="KW-0560">Oxidoreductase</keyword>
<reference evidence="3" key="1">
    <citation type="submission" date="2021-12" db="EMBL/GenBank/DDBJ databases">
        <title>Convergent genome expansion in fungi linked to evolution of root-endophyte symbiosis.</title>
        <authorList>
            <consortium name="DOE Joint Genome Institute"/>
            <person name="Ke Y.-H."/>
            <person name="Bonito G."/>
            <person name="Liao H.-L."/>
            <person name="Looney B."/>
            <person name="Rojas-Flechas A."/>
            <person name="Nash J."/>
            <person name="Hameed K."/>
            <person name="Schadt C."/>
            <person name="Martin F."/>
            <person name="Crous P.W."/>
            <person name="Miettinen O."/>
            <person name="Magnuson J.K."/>
            <person name="Labbe J."/>
            <person name="Jacobson D."/>
            <person name="Doktycz M.J."/>
            <person name="Veneault-Fourrey C."/>
            <person name="Kuo A."/>
            <person name="Mondo S."/>
            <person name="Calhoun S."/>
            <person name="Riley R."/>
            <person name="Ohm R."/>
            <person name="LaButti K."/>
            <person name="Andreopoulos B."/>
            <person name="Pangilinan J."/>
            <person name="Nolan M."/>
            <person name="Tritt A."/>
            <person name="Clum A."/>
            <person name="Lipzen A."/>
            <person name="Daum C."/>
            <person name="Barry K."/>
            <person name="Grigoriev I.V."/>
            <person name="Vilgalys R."/>
        </authorList>
    </citation>
    <scope>NUCLEOTIDE SEQUENCE</scope>
    <source>
        <strain evidence="3">PMI_201</strain>
    </source>
</reference>
<dbReference type="RefSeq" id="XP_046073772.1">
    <property type="nucleotide sequence ID" value="XM_046219348.1"/>
</dbReference>
<dbReference type="PRINTS" id="PR00081">
    <property type="entry name" value="GDHRDH"/>
</dbReference>
<protein>
    <submittedName>
        <fullName evidence="3">Short-chain dehydrogenase</fullName>
    </submittedName>
</protein>
<evidence type="ECO:0000256" key="2">
    <source>
        <dbReference type="ARBA" id="ARBA00023002"/>
    </source>
</evidence>
<comment type="similarity">
    <text evidence="1">Belongs to the short-chain dehydrogenases/reductases (SDR) family.</text>
</comment>
<gene>
    <name evidence="3" type="ORF">BGW36DRAFT_416609</name>
</gene>
<dbReference type="Pfam" id="PF00106">
    <property type="entry name" value="adh_short"/>
    <property type="match status" value="1"/>
</dbReference>
<organism evidence="3 4">
    <name type="scientific">Talaromyces proteolyticus</name>
    <dbReference type="NCBI Taxonomy" id="1131652"/>
    <lineage>
        <taxon>Eukaryota</taxon>
        <taxon>Fungi</taxon>
        <taxon>Dikarya</taxon>
        <taxon>Ascomycota</taxon>
        <taxon>Pezizomycotina</taxon>
        <taxon>Eurotiomycetes</taxon>
        <taxon>Eurotiomycetidae</taxon>
        <taxon>Eurotiales</taxon>
        <taxon>Trichocomaceae</taxon>
        <taxon>Talaromyces</taxon>
        <taxon>Talaromyces sect. Bacilispori</taxon>
    </lineage>
</organism>
<dbReference type="EMBL" id="JAJTJA010000005">
    <property type="protein sequence ID" value="KAH8699308.1"/>
    <property type="molecule type" value="Genomic_DNA"/>
</dbReference>
<evidence type="ECO:0000256" key="1">
    <source>
        <dbReference type="ARBA" id="ARBA00006484"/>
    </source>
</evidence>
<dbReference type="InterPro" id="IPR036291">
    <property type="entry name" value="NAD(P)-bd_dom_sf"/>
</dbReference>
<dbReference type="GeneID" id="70249635"/>
<keyword evidence="4" id="KW-1185">Reference proteome</keyword>
<evidence type="ECO:0000313" key="4">
    <source>
        <dbReference type="Proteomes" id="UP001201262"/>
    </source>
</evidence>
<dbReference type="SUPFAM" id="SSF51735">
    <property type="entry name" value="NAD(P)-binding Rossmann-fold domains"/>
    <property type="match status" value="1"/>
</dbReference>
<name>A0AAD4KU78_9EURO</name>
<dbReference type="AlphaFoldDB" id="A0AAD4KU78"/>
<dbReference type="PANTHER" id="PTHR42901">
    <property type="entry name" value="ALCOHOL DEHYDROGENASE"/>
    <property type="match status" value="1"/>
</dbReference>
<comment type="caution">
    <text evidence="3">The sequence shown here is derived from an EMBL/GenBank/DDBJ whole genome shotgun (WGS) entry which is preliminary data.</text>
</comment>
<dbReference type="Gene3D" id="3.40.50.720">
    <property type="entry name" value="NAD(P)-binding Rossmann-like Domain"/>
    <property type="match status" value="1"/>
</dbReference>
<dbReference type="Proteomes" id="UP001201262">
    <property type="component" value="Unassembled WGS sequence"/>
</dbReference>
<dbReference type="GO" id="GO:0016491">
    <property type="term" value="F:oxidoreductase activity"/>
    <property type="evidence" value="ECO:0007669"/>
    <property type="project" value="UniProtKB-KW"/>
</dbReference>
<accession>A0AAD4KU78</accession>
<dbReference type="PANTHER" id="PTHR42901:SF1">
    <property type="entry name" value="ALCOHOL DEHYDROGENASE"/>
    <property type="match status" value="1"/>
</dbReference>
<evidence type="ECO:0000313" key="3">
    <source>
        <dbReference type="EMBL" id="KAH8699308.1"/>
    </source>
</evidence>